<keyword evidence="2 6" id="KW-0812">Transmembrane</keyword>
<keyword evidence="4 6" id="KW-0472">Membrane</keyword>
<sequence length="403" mass="42750">MKVKDAPQSVARAASSSSSNARERGGVEMAAVFMRTVPVSGSAAPCHAAFAGSSTHATAPTELWRPRDCILTIRGGRRGNRVRLGVSSWRAMRCVAEKKCRCRRPNKGRDDMEGDIVTTILLPGILAFIMFSLGLGLTVEDFVRIVRQPRALLVGVLCHFVLLPLICFLLLKAVGIGGVFAIGFMILAACPTGTTSNLLTYIARGDVALAVSFTAVASVATIFTLPPIVIWSMQHFGGNAQGAGGAGVTVPVGLMMGQIFLMLGVPVGLGMLVRARWPDGALRWEPRATRVAAVLFILIVLGAVAKNWVLLRDNFGSLAGFAIGLNLLMLAVGFLVAWLARLSRRQSVTLGIETAVQNATLAIVIASTVLQDDALAIPGGLYGVLMYAGGLLFAFGMRRFTRS</sequence>
<dbReference type="KEGG" id="fer:FNB15_01250"/>
<feature type="transmembrane region" description="Helical" evidence="6">
    <location>
        <begin position="291"/>
        <end position="309"/>
    </location>
</feature>
<dbReference type="GO" id="GO:0016020">
    <property type="term" value="C:membrane"/>
    <property type="evidence" value="ECO:0007669"/>
    <property type="project" value="UniProtKB-SubCell"/>
</dbReference>
<dbReference type="PANTHER" id="PTHR10361">
    <property type="entry name" value="SODIUM-BILE ACID COTRANSPORTER"/>
    <property type="match status" value="1"/>
</dbReference>
<evidence type="ECO:0000256" key="4">
    <source>
        <dbReference type="ARBA" id="ARBA00023136"/>
    </source>
</evidence>
<dbReference type="EMBL" id="CP041636">
    <property type="protein sequence ID" value="QDO95985.1"/>
    <property type="molecule type" value="Genomic_DNA"/>
</dbReference>
<dbReference type="InterPro" id="IPR038770">
    <property type="entry name" value="Na+/solute_symporter_sf"/>
</dbReference>
<evidence type="ECO:0000256" key="3">
    <source>
        <dbReference type="ARBA" id="ARBA00022989"/>
    </source>
</evidence>
<evidence type="ECO:0000256" key="5">
    <source>
        <dbReference type="SAM" id="MobiDB-lite"/>
    </source>
</evidence>
<dbReference type="Pfam" id="PF01758">
    <property type="entry name" value="SBF"/>
    <property type="match status" value="1"/>
</dbReference>
<protein>
    <submittedName>
        <fullName evidence="7">Bile acid:sodium symporter family protein</fullName>
    </submittedName>
</protein>
<evidence type="ECO:0000256" key="2">
    <source>
        <dbReference type="ARBA" id="ARBA00022692"/>
    </source>
</evidence>
<feature type="transmembrane region" description="Helical" evidence="6">
    <location>
        <begin position="116"/>
        <end position="139"/>
    </location>
</feature>
<evidence type="ECO:0000256" key="1">
    <source>
        <dbReference type="ARBA" id="ARBA00004141"/>
    </source>
</evidence>
<evidence type="ECO:0000313" key="8">
    <source>
        <dbReference type="Proteomes" id="UP000317496"/>
    </source>
</evidence>
<keyword evidence="3 6" id="KW-1133">Transmembrane helix</keyword>
<feature type="transmembrane region" description="Helical" evidence="6">
    <location>
        <begin position="315"/>
        <end position="338"/>
    </location>
</feature>
<dbReference type="PANTHER" id="PTHR10361:SF24">
    <property type="entry name" value="P3 PROTEIN"/>
    <property type="match status" value="1"/>
</dbReference>
<evidence type="ECO:0000256" key="6">
    <source>
        <dbReference type="SAM" id="Phobius"/>
    </source>
</evidence>
<feature type="transmembrane region" description="Helical" evidence="6">
    <location>
        <begin position="151"/>
        <end position="171"/>
    </location>
</feature>
<accession>A0A516GWZ4</accession>
<dbReference type="AlphaFoldDB" id="A0A516GWZ4"/>
<dbReference type="OrthoDB" id="9806785at2"/>
<dbReference type="InterPro" id="IPR004710">
    <property type="entry name" value="Bilac:Na_transpt"/>
</dbReference>
<feature type="transmembrane region" description="Helical" evidence="6">
    <location>
        <begin position="177"/>
        <end position="200"/>
    </location>
</feature>
<feature type="transmembrane region" description="Helical" evidence="6">
    <location>
        <begin position="207"/>
        <end position="230"/>
    </location>
</feature>
<proteinExistence type="predicted"/>
<gene>
    <name evidence="7" type="ORF">FNB15_01250</name>
</gene>
<feature type="transmembrane region" description="Helical" evidence="6">
    <location>
        <begin position="350"/>
        <end position="370"/>
    </location>
</feature>
<comment type="subcellular location">
    <subcellularLocation>
        <location evidence="1">Membrane</location>
        <topology evidence="1">Multi-pass membrane protein</topology>
    </subcellularLocation>
</comment>
<evidence type="ECO:0000313" key="7">
    <source>
        <dbReference type="EMBL" id="QDO95985.1"/>
    </source>
</evidence>
<feature type="transmembrane region" description="Helical" evidence="6">
    <location>
        <begin position="376"/>
        <end position="397"/>
    </location>
</feature>
<dbReference type="Gene3D" id="1.20.1530.20">
    <property type="match status" value="1"/>
</dbReference>
<feature type="region of interest" description="Disordered" evidence="5">
    <location>
        <begin position="1"/>
        <end position="22"/>
    </location>
</feature>
<name>A0A516GWZ4_9PROT</name>
<keyword evidence="8" id="KW-1185">Reference proteome</keyword>
<reference evidence="7 8" key="1">
    <citation type="submission" date="2019-07" db="EMBL/GenBank/DDBJ databases">
        <title>Genome sequencing for Ferrovibrio sp. K5.</title>
        <authorList>
            <person name="Park S.-J."/>
        </authorList>
    </citation>
    <scope>NUCLEOTIDE SEQUENCE [LARGE SCALE GENOMIC DNA]</scope>
    <source>
        <strain evidence="7 8">K5</strain>
    </source>
</reference>
<feature type="transmembrane region" description="Helical" evidence="6">
    <location>
        <begin position="250"/>
        <end position="270"/>
    </location>
</feature>
<organism evidence="7 8">
    <name type="scientific">Ferrovibrio terrae</name>
    <dbReference type="NCBI Taxonomy" id="2594003"/>
    <lineage>
        <taxon>Bacteria</taxon>
        <taxon>Pseudomonadati</taxon>
        <taxon>Pseudomonadota</taxon>
        <taxon>Alphaproteobacteria</taxon>
        <taxon>Rhodospirillales</taxon>
        <taxon>Rhodospirillaceae</taxon>
        <taxon>Ferrovibrio</taxon>
    </lineage>
</organism>
<dbReference type="InterPro" id="IPR002657">
    <property type="entry name" value="BilAc:Na_symport/Acr3"/>
</dbReference>
<dbReference type="Proteomes" id="UP000317496">
    <property type="component" value="Chromosome"/>
</dbReference>
<feature type="compositionally biased region" description="Low complexity" evidence="5">
    <location>
        <begin position="1"/>
        <end position="20"/>
    </location>
</feature>